<evidence type="ECO:0008006" key="3">
    <source>
        <dbReference type="Google" id="ProtNLM"/>
    </source>
</evidence>
<dbReference type="AlphaFoldDB" id="A0A6C0KDQ4"/>
<keyword evidence="1" id="KW-1133">Transmembrane helix</keyword>
<feature type="transmembrane region" description="Helical" evidence="1">
    <location>
        <begin position="6"/>
        <end position="22"/>
    </location>
</feature>
<accession>A0A6C0KDQ4</accession>
<dbReference type="EMBL" id="MN740877">
    <property type="protein sequence ID" value="QHU16155.1"/>
    <property type="molecule type" value="Genomic_DNA"/>
</dbReference>
<sequence length="57" mass="6160">MLNGIVELVLVLATIVYIYPFMKSVAGSLVGKKHAEVSVIVAVIASIYTLREVQSLI</sequence>
<name>A0A6C0KDQ4_9ZZZZ</name>
<organism evidence="2">
    <name type="scientific">viral metagenome</name>
    <dbReference type="NCBI Taxonomy" id="1070528"/>
    <lineage>
        <taxon>unclassified sequences</taxon>
        <taxon>metagenomes</taxon>
        <taxon>organismal metagenomes</taxon>
    </lineage>
</organism>
<proteinExistence type="predicted"/>
<evidence type="ECO:0000256" key="1">
    <source>
        <dbReference type="SAM" id="Phobius"/>
    </source>
</evidence>
<keyword evidence="1" id="KW-0812">Transmembrane</keyword>
<protein>
    <recommendedName>
        <fullName evidence="3">Holin</fullName>
    </recommendedName>
</protein>
<evidence type="ECO:0000313" key="2">
    <source>
        <dbReference type="EMBL" id="QHU16155.1"/>
    </source>
</evidence>
<reference evidence="2" key="1">
    <citation type="journal article" date="2020" name="Nature">
        <title>Giant virus diversity and host interactions through global metagenomics.</title>
        <authorList>
            <person name="Schulz F."/>
            <person name="Roux S."/>
            <person name="Paez-Espino D."/>
            <person name="Jungbluth S."/>
            <person name="Walsh D.A."/>
            <person name="Denef V.J."/>
            <person name="McMahon K.D."/>
            <person name="Konstantinidis K.T."/>
            <person name="Eloe-Fadrosh E.A."/>
            <person name="Kyrpides N.C."/>
            <person name="Woyke T."/>
        </authorList>
    </citation>
    <scope>NUCLEOTIDE SEQUENCE</scope>
    <source>
        <strain evidence="2">GVMAG-S-3300011013-78</strain>
    </source>
</reference>
<keyword evidence="1" id="KW-0472">Membrane</keyword>